<evidence type="ECO:0000259" key="18">
    <source>
        <dbReference type="PROSITE" id="PS50999"/>
    </source>
</evidence>
<keyword evidence="12 15" id="KW-0186">Copper</keyword>
<dbReference type="AlphaFoldDB" id="G4WCP8"/>
<dbReference type="GO" id="GO:0004129">
    <property type="term" value="F:cytochrome-c oxidase activity"/>
    <property type="evidence" value="ECO:0007669"/>
    <property type="project" value="UniProtKB-EC"/>
</dbReference>
<dbReference type="PROSITE" id="PS00078">
    <property type="entry name" value="COX2"/>
    <property type="match status" value="1"/>
</dbReference>
<evidence type="ECO:0000256" key="16">
    <source>
        <dbReference type="SAM" id="Phobius"/>
    </source>
</evidence>
<dbReference type="GO" id="GO:0005507">
    <property type="term" value="F:copper ion binding"/>
    <property type="evidence" value="ECO:0007669"/>
    <property type="project" value="InterPro"/>
</dbReference>
<dbReference type="SUPFAM" id="SSF49503">
    <property type="entry name" value="Cupredoxins"/>
    <property type="match status" value="1"/>
</dbReference>
<dbReference type="SUPFAM" id="SSF81464">
    <property type="entry name" value="Cytochrome c oxidase subunit II-like, transmembrane region"/>
    <property type="match status" value="1"/>
</dbReference>
<dbReference type="InterPro" id="IPR045187">
    <property type="entry name" value="CcO_II"/>
</dbReference>
<keyword evidence="8" id="KW-0460">Magnesium</keyword>
<comment type="catalytic activity">
    <reaction evidence="14">
        <text>4 Fe(II)-[cytochrome c] + O2 + 8 H(+)(in) = 4 Fe(III)-[cytochrome c] + 2 H2O + 4 H(+)(out)</text>
        <dbReference type="Rhea" id="RHEA:11436"/>
        <dbReference type="Rhea" id="RHEA-COMP:10350"/>
        <dbReference type="Rhea" id="RHEA-COMP:14399"/>
        <dbReference type="ChEBI" id="CHEBI:15377"/>
        <dbReference type="ChEBI" id="CHEBI:15378"/>
        <dbReference type="ChEBI" id="CHEBI:15379"/>
        <dbReference type="ChEBI" id="CHEBI:29033"/>
        <dbReference type="ChEBI" id="CHEBI:29034"/>
        <dbReference type="EC" id="7.1.1.9"/>
    </reaction>
    <physiologicalReaction direction="left-to-right" evidence="14">
        <dbReference type="Rhea" id="RHEA:11437"/>
    </physiologicalReaction>
</comment>
<evidence type="ECO:0000256" key="10">
    <source>
        <dbReference type="ARBA" id="ARBA00022982"/>
    </source>
</evidence>
<dbReference type="InterPro" id="IPR008972">
    <property type="entry name" value="Cupredoxin"/>
</dbReference>
<comment type="cofactor">
    <cofactor evidence="15">
        <name>Cu cation</name>
        <dbReference type="ChEBI" id="CHEBI:23378"/>
    </cofactor>
    <text evidence="15">Binds a copper A center.</text>
</comment>
<evidence type="ECO:0000256" key="2">
    <source>
        <dbReference type="ARBA" id="ARBA00007866"/>
    </source>
</evidence>
<keyword evidence="9" id="KW-1278">Translocase</keyword>
<name>G4WCP8_9TREM</name>
<keyword evidence="5 15" id="KW-0679">Respiratory chain</keyword>
<dbReference type="Pfam" id="PF00116">
    <property type="entry name" value="COX2"/>
    <property type="match status" value="1"/>
</dbReference>
<evidence type="ECO:0000256" key="11">
    <source>
        <dbReference type="ARBA" id="ARBA00022989"/>
    </source>
</evidence>
<dbReference type="GO" id="GO:0042773">
    <property type="term" value="P:ATP synthesis coupled electron transport"/>
    <property type="evidence" value="ECO:0007669"/>
    <property type="project" value="TreeGrafter"/>
</dbReference>
<dbReference type="PANTHER" id="PTHR22888">
    <property type="entry name" value="CYTOCHROME C OXIDASE, SUBUNIT II"/>
    <property type="match status" value="1"/>
</dbReference>
<reference evidence="19" key="1">
    <citation type="journal article" date="2011" name="Infect. Genet. Evol.">
        <title>The complete mitochondrial genome of Orientobilharzia turkestanicum supports its affinity with African Schistosoma spp.</title>
        <authorList>
            <person name="Wang Y."/>
            <person name="Wang C.R."/>
            <person name="Zhao G.H."/>
            <person name="Gao J.F."/>
            <person name="Li M.W."/>
            <person name="Zhu X.Q."/>
        </authorList>
    </citation>
    <scope>NUCLEOTIDE SEQUENCE</scope>
</reference>
<dbReference type="PROSITE" id="PS50999">
    <property type="entry name" value="COX2_TM"/>
    <property type="match status" value="1"/>
</dbReference>
<feature type="transmembrane region" description="Helical" evidence="16">
    <location>
        <begin position="12"/>
        <end position="34"/>
    </location>
</feature>
<organism evidence="19">
    <name type="scientific">Schistosoma turkestanicum</name>
    <dbReference type="NCBI Taxonomy" id="1163369"/>
    <lineage>
        <taxon>Eukaryota</taxon>
        <taxon>Metazoa</taxon>
        <taxon>Spiralia</taxon>
        <taxon>Lophotrochozoa</taxon>
        <taxon>Platyhelminthes</taxon>
        <taxon>Trematoda</taxon>
        <taxon>Digenea</taxon>
        <taxon>Strigeidida</taxon>
        <taxon>Schistosomatoidea</taxon>
        <taxon>Schistosomatidae</taxon>
        <taxon>Schistosoma</taxon>
    </lineage>
</organism>
<evidence type="ECO:0000256" key="5">
    <source>
        <dbReference type="ARBA" id="ARBA00022660"/>
    </source>
</evidence>
<feature type="domain" description="Cytochrome oxidase subunit II transmembrane region profile" evidence="18">
    <location>
        <begin position="1"/>
        <end position="82"/>
    </location>
</feature>
<evidence type="ECO:0000256" key="12">
    <source>
        <dbReference type="ARBA" id="ARBA00023008"/>
    </source>
</evidence>
<accession>G4WCP8</accession>
<keyword evidence="7 15" id="KW-0479">Metal-binding</keyword>
<comment type="similarity">
    <text evidence="2 15">Belongs to the cytochrome c oxidase subunit 2 family.</text>
</comment>
<evidence type="ECO:0000313" key="19">
    <source>
        <dbReference type="EMBL" id="ADU04578.1"/>
    </source>
</evidence>
<dbReference type="Gene3D" id="2.60.40.420">
    <property type="entry name" value="Cupredoxins - blue copper proteins"/>
    <property type="match status" value="1"/>
</dbReference>
<keyword evidence="15" id="KW-0999">Mitochondrion inner membrane</keyword>
<proteinExistence type="inferred from homology"/>
<comment type="function">
    <text evidence="15">Component of the cytochrome c oxidase, the last enzyme in the mitochondrial electron transport chain which drives oxidative phosphorylation. The respiratory chain contains 3 multisubunit complexes succinate dehydrogenase (complex II, CII), ubiquinol-cytochrome c oxidoreductase (cytochrome b-c1 complex, complex III, CIII) and cytochrome c oxidase (complex IV, CIV), that cooperate to transfer electrons derived from NADH and succinate to molecular oxygen, creating an electrochemical gradient over the inner membrane that drives transmembrane transport and the ATP synthase. Cytochrome c oxidase is the component of the respiratory chain that catalyzes the reduction of oxygen to water. Electrons originating from reduced cytochrome c in the intermembrane space (IMS) are transferred via the dinuclear copper A center (CU(A)) of subunit 2 and heme A of subunit 1 to the active site in subunit 1, a binuclear center (BNC) formed by heme A3 and copper B (CU(B)). The BNC reduces molecular oxygen to 2 water molecules using 4 electrons from cytochrome c in the IMS and 4 protons from the mitochondrial matrix.</text>
</comment>
<feature type="transmembrane region" description="Helical" evidence="16">
    <location>
        <begin position="54"/>
        <end position="75"/>
    </location>
</feature>
<evidence type="ECO:0000256" key="4">
    <source>
        <dbReference type="ARBA" id="ARBA00022448"/>
    </source>
</evidence>
<gene>
    <name evidence="19" type="primary">COX2</name>
</gene>
<comment type="subcellular location">
    <subcellularLocation>
        <location evidence="1">Membrane</location>
        <topology evidence="1">Multi-pass membrane protein</topology>
    </subcellularLocation>
    <subcellularLocation>
        <location evidence="15">Mitochondrion inner membrane</location>
        <topology evidence="15">Multi-pass membrane protein</topology>
    </subcellularLocation>
</comment>
<dbReference type="Gene3D" id="1.10.287.90">
    <property type="match status" value="1"/>
</dbReference>
<keyword evidence="4 15" id="KW-0813">Transport</keyword>
<evidence type="ECO:0000256" key="14">
    <source>
        <dbReference type="ARBA" id="ARBA00049512"/>
    </source>
</evidence>
<evidence type="ECO:0000256" key="7">
    <source>
        <dbReference type="ARBA" id="ARBA00022723"/>
    </source>
</evidence>
<dbReference type="InterPro" id="IPR002429">
    <property type="entry name" value="CcO_II-like_C"/>
</dbReference>
<evidence type="ECO:0000256" key="6">
    <source>
        <dbReference type="ARBA" id="ARBA00022692"/>
    </source>
</evidence>
<dbReference type="PANTHER" id="PTHR22888:SF9">
    <property type="entry name" value="CYTOCHROME C OXIDASE SUBUNIT 2"/>
    <property type="match status" value="1"/>
</dbReference>
<keyword evidence="15 19" id="KW-0496">Mitochondrion</keyword>
<evidence type="ECO:0000256" key="3">
    <source>
        <dbReference type="ARBA" id="ARBA00015946"/>
    </source>
</evidence>
<geneLocation type="mitochondrion" evidence="19"/>
<dbReference type="Pfam" id="PF02790">
    <property type="entry name" value="COX2_TM"/>
    <property type="match status" value="1"/>
</dbReference>
<dbReference type="PROSITE" id="PS50857">
    <property type="entry name" value="COX2_CUA"/>
    <property type="match status" value="1"/>
</dbReference>
<dbReference type="InterPro" id="IPR036257">
    <property type="entry name" value="Cyt_c_oxidase_su2_TM_sf"/>
</dbReference>
<evidence type="ECO:0000256" key="1">
    <source>
        <dbReference type="ARBA" id="ARBA00004141"/>
    </source>
</evidence>
<evidence type="ECO:0000256" key="13">
    <source>
        <dbReference type="ARBA" id="ARBA00023136"/>
    </source>
</evidence>
<dbReference type="InterPro" id="IPR011759">
    <property type="entry name" value="Cyt_c_oxidase_su2_TM_dom"/>
</dbReference>
<keyword evidence="11 16" id="KW-1133">Transmembrane helix</keyword>
<keyword evidence="13 15" id="KW-0472">Membrane</keyword>
<feature type="domain" description="Cytochrome oxidase subunit II copper A binding" evidence="17">
    <location>
        <begin position="82"/>
        <end position="194"/>
    </location>
</feature>
<dbReference type="EMBL" id="HQ283100">
    <property type="protein sequence ID" value="ADU04578.1"/>
    <property type="molecule type" value="Genomic_DNA"/>
</dbReference>
<keyword evidence="6 15" id="KW-0812">Transmembrane</keyword>
<sequence length="194" mass="21822">MNYGSVLAYYDLVIYVMGLCLFIPCWCMLVMLYNVYMTQLVSFSLPSEDSVLEFVWTLIPTIMVVVLCFLNLCYLSNANVFSFSEPVKVVSHQWYWSYELVSGGVYDSFMSDFINGVSKPLRLVNNVPYSLLVSSVDVIHSFSLPDLGLKVDAIPGRLNCLAFKADRYGIFNGYCTELCGAGHSFMPIVVEVVN</sequence>
<evidence type="ECO:0000256" key="8">
    <source>
        <dbReference type="ARBA" id="ARBA00022842"/>
    </source>
</evidence>
<keyword evidence="10 15" id="KW-0249">Electron transport</keyword>
<evidence type="ECO:0000259" key="17">
    <source>
        <dbReference type="PROSITE" id="PS50857"/>
    </source>
</evidence>
<evidence type="ECO:0000256" key="9">
    <source>
        <dbReference type="ARBA" id="ARBA00022967"/>
    </source>
</evidence>
<protein>
    <recommendedName>
        <fullName evidence="3 15">Cytochrome c oxidase subunit 2</fullName>
    </recommendedName>
</protein>
<evidence type="ECO:0000256" key="15">
    <source>
        <dbReference type="RuleBase" id="RU000457"/>
    </source>
</evidence>
<dbReference type="GO" id="GO:0005743">
    <property type="term" value="C:mitochondrial inner membrane"/>
    <property type="evidence" value="ECO:0007669"/>
    <property type="project" value="UniProtKB-SubCell"/>
</dbReference>
<dbReference type="InterPro" id="IPR001505">
    <property type="entry name" value="Copper_CuA"/>
</dbReference>
<dbReference type="PRINTS" id="PR01166">
    <property type="entry name" value="CYCOXIDASEII"/>
</dbReference>